<evidence type="ECO:0000256" key="1">
    <source>
        <dbReference type="ARBA" id="ARBA00001933"/>
    </source>
</evidence>
<keyword evidence="7" id="KW-1185">Reference proteome</keyword>
<protein>
    <submittedName>
        <fullName evidence="6">Acetylornithine/succinyldiaminopimelate/putresci ne aminotransferase</fullName>
    </submittedName>
</protein>
<evidence type="ECO:0000313" key="7">
    <source>
        <dbReference type="Proteomes" id="UP000535937"/>
    </source>
</evidence>
<dbReference type="GO" id="GO:0030170">
    <property type="term" value="F:pyridoxal phosphate binding"/>
    <property type="evidence" value="ECO:0007669"/>
    <property type="project" value="InterPro"/>
</dbReference>
<dbReference type="InterPro" id="IPR015424">
    <property type="entry name" value="PyrdxlP-dep_Trfase"/>
</dbReference>
<accession>A0A7W4ZB11</accession>
<comment type="cofactor">
    <cofactor evidence="1">
        <name>pyridoxal 5'-phosphate</name>
        <dbReference type="ChEBI" id="CHEBI:597326"/>
    </cofactor>
</comment>
<name>A0A7W4ZB11_9GAMM</name>
<dbReference type="Pfam" id="PF00202">
    <property type="entry name" value="Aminotran_3"/>
    <property type="match status" value="2"/>
</dbReference>
<gene>
    <name evidence="6" type="ORF">FHS09_002777</name>
</gene>
<comment type="similarity">
    <text evidence="5">Belongs to the class-III pyridoxal-phosphate-dependent aminotransferase family.</text>
</comment>
<evidence type="ECO:0000256" key="3">
    <source>
        <dbReference type="ARBA" id="ARBA00022679"/>
    </source>
</evidence>
<keyword evidence="3 6" id="KW-0808">Transferase</keyword>
<dbReference type="PANTHER" id="PTHR11986">
    <property type="entry name" value="AMINOTRANSFERASE CLASS III"/>
    <property type="match status" value="1"/>
</dbReference>
<evidence type="ECO:0000256" key="2">
    <source>
        <dbReference type="ARBA" id="ARBA00022576"/>
    </source>
</evidence>
<evidence type="ECO:0000256" key="5">
    <source>
        <dbReference type="RuleBase" id="RU003560"/>
    </source>
</evidence>
<dbReference type="RefSeq" id="WP_183460769.1">
    <property type="nucleotide sequence ID" value="NZ_JACHWZ010000012.1"/>
</dbReference>
<dbReference type="InterPro" id="IPR015421">
    <property type="entry name" value="PyrdxlP-dep_Trfase_major"/>
</dbReference>
<sequence length="411" mass="43513">MNTASYSELPAMFQRHAPPYLAERATGDVVVSAEGASLHLADGRTLLDAASGGFGYGVSPVVEAVQAQLRRLPLSNRVLISRTLAELVVELDKLCPTPLSVSYVCNSGDEAFEGALKLAKGLNPRRNRLLVVAGSRPGSLSYGTLLAGIGAGYLDALGMEVVPIRPNDSASLAGSLDRSTLAVVYEPVIRERGLCRLEAAFLTEMRRGCDTHGCLMIASELHTGLGFAGTPLGISLTGVVPDALVLGDALGGGQIGVGVYVTSKAINDAVYGGRNPSLHGSTTGGNPASCVAATVALRHLARERIAQRQEGLGRAFTERFASRAANPESLIRNYQVCGGLVSVELPGPAPADRLWRECLGAGLLLQRPRDRWLYLAPPLTVSEREWEQVLQRLQRGCERAGCEPAALREVV</sequence>
<dbReference type="InterPro" id="IPR050103">
    <property type="entry name" value="Class-III_PLP-dep_AT"/>
</dbReference>
<dbReference type="PANTHER" id="PTHR11986:SF79">
    <property type="entry name" value="ACETYLORNITHINE AMINOTRANSFERASE, MITOCHONDRIAL"/>
    <property type="match status" value="1"/>
</dbReference>
<dbReference type="Proteomes" id="UP000535937">
    <property type="component" value="Unassembled WGS sequence"/>
</dbReference>
<dbReference type="InterPro" id="IPR005814">
    <property type="entry name" value="Aminotrans_3"/>
</dbReference>
<keyword evidence="4 5" id="KW-0663">Pyridoxal phosphate</keyword>
<dbReference type="Gene3D" id="3.40.640.10">
    <property type="entry name" value="Type I PLP-dependent aspartate aminotransferase-like (Major domain)"/>
    <property type="match status" value="1"/>
</dbReference>
<keyword evidence="2 6" id="KW-0032">Aminotransferase</keyword>
<dbReference type="AlphaFoldDB" id="A0A7W4ZB11"/>
<evidence type="ECO:0000256" key="4">
    <source>
        <dbReference type="ARBA" id="ARBA00022898"/>
    </source>
</evidence>
<proteinExistence type="inferred from homology"/>
<dbReference type="InterPro" id="IPR015422">
    <property type="entry name" value="PyrdxlP-dep_Trfase_small"/>
</dbReference>
<reference evidence="6 7" key="1">
    <citation type="submission" date="2020-08" db="EMBL/GenBank/DDBJ databases">
        <title>Genomic Encyclopedia of Type Strains, Phase III (KMG-III): the genomes of soil and plant-associated and newly described type strains.</title>
        <authorList>
            <person name="Whitman W."/>
        </authorList>
    </citation>
    <scope>NUCLEOTIDE SEQUENCE [LARGE SCALE GENOMIC DNA]</scope>
    <source>
        <strain evidence="6 7">CECT 8799</strain>
    </source>
</reference>
<dbReference type="SUPFAM" id="SSF53383">
    <property type="entry name" value="PLP-dependent transferases"/>
    <property type="match status" value="1"/>
</dbReference>
<evidence type="ECO:0000313" key="6">
    <source>
        <dbReference type="EMBL" id="MBB3061934.1"/>
    </source>
</evidence>
<dbReference type="GO" id="GO:0042802">
    <property type="term" value="F:identical protein binding"/>
    <property type="evidence" value="ECO:0007669"/>
    <property type="project" value="TreeGrafter"/>
</dbReference>
<dbReference type="Gene3D" id="3.90.1150.10">
    <property type="entry name" value="Aspartate Aminotransferase, domain 1"/>
    <property type="match status" value="1"/>
</dbReference>
<dbReference type="GO" id="GO:0008483">
    <property type="term" value="F:transaminase activity"/>
    <property type="evidence" value="ECO:0007669"/>
    <property type="project" value="UniProtKB-KW"/>
</dbReference>
<comment type="caution">
    <text evidence="6">The sequence shown here is derived from an EMBL/GenBank/DDBJ whole genome shotgun (WGS) entry which is preliminary data.</text>
</comment>
<organism evidence="6 7">
    <name type="scientific">Microbulbifer rhizosphaerae</name>
    <dbReference type="NCBI Taxonomy" id="1562603"/>
    <lineage>
        <taxon>Bacteria</taxon>
        <taxon>Pseudomonadati</taxon>
        <taxon>Pseudomonadota</taxon>
        <taxon>Gammaproteobacteria</taxon>
        <taxon>Cellvibrionales</taxon>
        <taxon>Microbulbiferaceae</taxon>
        <taxon>Microbulbifer</taxon>
    </lineage>
</organism>
<dbReference type="EMBL" id="JACHWZ010000012">
    <property type="protein sequence ID" value="MBB3061934.1"/>
    <property type="molecule type" value="Genomic_DNA"/>
</dbReference>